<proteinExistence type="predicted"/>
<dbReference type="PANTHER" id="PTHR43280">
    <property type="entry name" value="ARAC-FAMILY TRANSCRIPTIONAL REGULATOR"/>
    <property type="match status" value="1"/>
</dbReference>
<dbReference type="KEGG" id="bhl:Bache_3209"/>
<reference evidence="5 6" key="2">
    <citation type="journal article" date="2011" name="Stand. Genomic Sci.">
        <title>Complete genome sequence of Bacteroides helcogenes type strain (P 36-108).</title>
        <authorList>
            <person name="Pati A."/>
            <person name="Gronow S."/>
            <person name="Zeytun A."/>
            <person name="Lapidus A."/>
            <person name="Nolan M."/>
            <person name="Hammon N."/>
            <person name="Deshpande S."/>
            <person name="Cheng J.F."/>
            <person name="Tapia R."/>
            <person name="Han C."/>
            <person name="Goodwin L."/>
            <person name="Pitluck S."/>
            <person name="Liolios K."/>
            <person name="Pagani I."/>
            <person name="Ivanova N."/>
            <person name="Mavromatis K."/>
            <person name="Chen A."/>
            <person name="Palaniappan K."/>
            <person name="Land M."/>
            <person name="Hauser L."/>
            <person name="Chang Y.J."/>
            <person name="Jeffries C.D."/>
            <person name="Detter J.C."/>
            <person name="Brambilla E."/>
            <person name="Rohde M."/>
            <person name="Goker M."/>
            <person name="Woyke T."/>
            <person name="Bristow J."/>
            <person name="Eisen J.A."/>
            <person name="Markowitz V."/>
            <person name="Hugenholtz P."/>
            <person name="Kyrpides N.C."/>
            <person name="Klenk H.P."/>
            <person name="Lucas S."/>
        </authorList>
    </citation>
    <scope>NUCLEOTIDE SEQUENCE [LARGE SCALE GENOMIC DNA]</scope>
    <source>
        <strain evidence="6">ATCC 35417 / DSM 20613 / JCM 6297 / CCUG 15421 / P 36-108</strain>
    </source>
</reference>
<keyword evidence="1" id="KW-0805">Transcription regulation</keyword>
<dbReference type="PROSITE" id="PS01124">
    <property type="entry name" value="HTH_ARAC_FAMILY_2"/>
    <property type="match status" value="1"/>
</dbReference>
<dbReference type="AlphaFoldDB" id="E6SRP3"/>
<dbReference type="SUPFAM" id="SSF46689">
    <property type="entry name" value="Homeodomain-like"/>
    <property type="match status" value="1"/>
</dbReference>
<dbReference type="PATRIC" id="fig|693979.3.peg.3366"/>
<protein>
    <submittedName>
        <fullName evidence="5">Helix-turn-helix-domain containing protein AraC type</fullName>
    </submittedName>
</protein>
<dbReference type="HOGENOM" id="CLU_000445_88_2_10"/>
<dbReference type="SMART" id="SM00342">
    <property type="entry name" value="HTH_ARAC"/>
    <property type="match status" value="1"/>
</dbReference>
<evidence type="ECO:0000313" key="6">
    <source>
        <dbReference type="Proteomes" id="UP000008630"/>
    </source>
</evidence>
<dbReference type="InterPro" id="IPR009057">
    <property type="entry name" value="Homeodomain-like_sf"/>
</dbReference>
<keyword evidence="2" id="KW-0238">DNA-binding</keyword>
<dbReference type="GO" id="GO:0043565">
    <property type="term" value="F:sequence-specific DNA binding"/>
    <property type="evidence" value="ECO:0007669"/>
    <property type="project" value="InterPro"/>
</dbReference>
<dbReference type="InterPro" id="IPR037923">
    <property type="entry name" value="HTH-like"/>
</dbReference>
<evidence type="ECO:0000256" key="3">
    <source>
        <dbReference type="ARBA" id="ARBA00023163"/>
    </source>
</evidence>
<evidence type="ECO:0000313" key="5">
    <source>
        <dbReference type="EMBL" id="ADV45133.1"/>
    </source>
</evidence>
<sequence length="293" mass="33752">MKQTEEPKKRCEIVYSTDVSELSRYLHKGVCLHLLCLSGEGSFTFNGNIFSFRQNDAIVLSRPDLLEDWQTDEDLQIEYILAPLDFLYNQLPANHYGVGGCISLWDNPVIHLSDADARTLLHDFRRLRDRIGDSNHSFYNEMVGSLALTMIYDLFDFHAKSHRQNEATERKTDLVSQLVSLLSSGRCKQNREVAYYAGLLNVTPKYLSNVVRRQTGISVSALIDRHAVPMLIEYLKNSKLSLSQISDEFHFTSLSYFSRYVQRHLGVSPTEYRKTIQPQKPLSSRKKESATYW</sequence>
<feature type="domain" description="HTH araC/xylS-type" evidence="4">
    <location>
        <begin position="176"/>
        <end position="275"/>
    </location>
</feature>
<dbReference type="EMBL" id="CP002352">
    <property type="protein sequence ID" value="ADV45133.1"/>
    <property type="molecule type" value="Genomic_DNA"/>
</dbReference>
<reference key="1">
    <citation type="submission" date="2010-11" db="EMBL/GenBank/DDBJ databases">
        <title>The complete genome of Bacteroides helcogenes P 36-108.</title>
        <authorList>
            <consortium name="US DOE Joint Genome Institute (JGI-PGF)"/>
            <person name="Lucas S."/>
            <person name="Copeland A."/>
            <person name="Lapidus A."/>
            <person name="Bruce D."/>
            <person name="Goodwin L."/>
            <person name="Pitluck S."/>
            <person name="Kyrpides N."/>
            <person name="Mavromatis K."/>
            <person name="Ivanova N."/>
            <person name="Zeytun A."/>
            <person name="Brettin T."/>
            <person name="Detter J.C."/>
            <person name="Tapia R."/>
            <person name="Han C."/>
            <person name="Land M."/>
            <person name="Hauser L."/>
            <person name="Markowitz V."/>
            <person name="Cheng J.-F."/>
            <person name="Hugenholtz P."/>
            <person name="Woyke T."/>
            <person name="Wu D."/>
            <person name="Gronow S."/>
            <person name="Wellnitz S."/>
            <person name="Brambilla E."/>
            <person name="Klenk H.-P."/>
            <person name="Eisen J.A."/>
        </authorList>
    </citation>
    <scope>NUCLEOTIDE SEQUENCE</scope>
    <source>
        <strain>P 36-108</strain>
    </source>
</reference>
<dbReference type="STRING" id="693979.Bache_3209"/>
<name>E6SRP3_BACT6</name>
<accession>E6SRP3</accession>
<dbReference type="SUPFAM" id="SSF51215">
    <property type="entry name" value="Regulatory protein AraC"/>
    <property type="match status" value="1"/>
</dbReference>
<dbReference type="GO" id="GO:0003700">
    <property type="term" value="F:DNA-binding transcription factor activity"/>
    <property type="evidence" value="ECO:0007669"/>
    <property type="project" value="InterPro"/>
</dbReference>
<evidence type="ECO:0000259" key="4">
    <source>
        <dbReference type="PROSITE" id="PS01124"/>
    </source>
</evidence>
<evidence type="ECO:0000256" key="2">
    <source>
        <dbReference type="ARBA" id="ARBA00023125"/>
    </source>
</evidence>
<keyword evidence="3" id="KW-0804">Transcription</keyword>
<evidence type="ECO:0000256" key="1">
    <source>
        <dbReference type="ARBA" id="ARBA00023015"/>
    </source>
</evidence>
<dbReference type="Gene3D" id="1.10.10.60">
    <property type="entry name" value="Homeodomain-like"/>
    <property type="match status" value="1"/>
</dbReference>
<gene>
    <name evidence="5" type="ordered locus">Bache_3209</name>
</gene>
<dbReference type="Proteomes" id="UP000008630">
    <property type="component" value="Chromosome"/>
</dbReference>
<dbReference type="PANTHER" id="PTHR43280:SF32">
    <property type="entry name" value="TRANSCRIPTIONAL REGULATORY PROTEIN"/>
    <property type="match status" value="1"/>
</dbReference>
<dbReference type="Pfam" id="PF12833">
    <property type="entry name" value="HTH_18"/>
    <property type="match status" value="1"/>
</dbReference>
<dbReference type="eggNOG" id="COG2207">
    <property type="taxonomic scope" value="Bacteria"/>
</dbReference>
<organism evidence="5 6">
    <name type="scientific">Bacteroides helcogenes (strain ATCC 35417 / DSM 20613 / JCM 6297 / CCUG 15421 / P 36-108)</name>
    <dbReference type="NCBI Taxonomy" id="693979"/>
    <lineage>
        <taxon>Bacteria</taxon>
        <taxon>Pseudomonadati</taxon>
        <taxon>Bacteroidota</taxon>
        <taxon>Bacteroidia</taxon>
        <taxon>Bacteroidales</taxon>
        <taxon>Bacteroidaceae</taxon>
        <taxon>Bacteroides</taxon>
    </lineage>
</organism>
<keyword evidence="6" id="KW-1185">Reference proteome</keyword>
<dbReference type="InterPro" id="IPR018060">
    <property type="entry name" value="HTH_AraC"/>
</dbReference>